<keyword evidence="2" id="KW-1185">Reference proteome</keyword>
<dbReference type="PATRIC" id="fig|394.7.peg.6074"/>
<evidence type="ECO:0000313" key="2">
    <source>
        <dbReference type="Proteomes" id="UP000001054"/>
    </source>
</evidence>
<dbReference type="AlphaFoldDB" id="C3MAH3"/>
<evidence type="ECO:0000313" key="1">
    <source>
        <dbReference type="EMBL" id="ACP26966.1"/>
    </source>
</evidence>
<sequence>MIAIGDSDSIETFTRLGFKKSENYADVYGFAAAEPAVFRMCETLRDMGVPFATHRHMGADYQVQYLREKGYVQGVFKRINFFGNDRDKSAPYRLEEF</sequence>
<dbReference type="OrthoDB" id="8420801at2"/>
<reference evidence="1 2" key="1">
    <citation type="journal article" date="2009" name="Appl. Environ. Microbiol.">
        <title>Rhizobium sp. strain NGR234 possesses a remarkable number of secretion systems.</title>
        <authorList>
            <person name="Schmeisser C."/>
            <person name="Liesegang H."/>
            <person name="Krysciak D."/>
            <person name="Bakkou N."/>
            <person name="Le Quere A."/>
            <person name="Wollherr A."/>
            <person name="Heinemeyer I."/>
            <person name="Morgenstern B."/>
            <person name="Pommerening-Roeser A."/>
            <person name="Flores M."/>
            <person name="Palacios R."/>
            <person name="Brenner S."/>
            <person name="Gottschalk G."/>
            <person name="Schmitz R.A."/>
            <person name="Broughton W.J."/>
            <person name="Perret X."/>
            <person name="Strittmatter A.W."/>
            <person name="Streit W.R."/>
        </authorList>
    </citation>
    <scope>NUCLEOTIDE SEQUENCE [LARGE SCALE GENOMIC DNA]</scope>
    <source>
        <strain evidence="2">NBRC 101917 / NGR234</strain>
    </source>
</reference>
<dbReference type="EMBL" id="CP001389">
    <property type="protein sequence ID" value="ACP26966.1"/>
    <property type="molecule type" value="Genomic_DNA"/>
</dbReference>
<name>C3MAH3_SINFN</name>
<organism evidence="1 2">
    <name type="scientific">Sinorhizobium fredii (strain NBRC 101917 / NGR234)</name>
    <dbReference type="NCBI Taxonomy" id="394"/>
    <lineage>
        <taxon>Bacteria</taxon>
        <taxon>Pseudomonadati</taxon>
        <taxon>Pseudomonadota</taxon>
        <taxon>Alphaproteobacteria</taxon>
        <taxon>Hyphomicrobiales</taxon>
        <taxon>Rhizobiaceae</taxon>
        <taxon>Sinorhizobium/Ensifer group</taxon>
        <taxon>Sinorhizobium</taxon>
    </lineage>
</organism>
<dbReference type="HOGENOM" id="CLU_2344690_0_0_5"/>
<accession>C3MAH3</accession>
<protein>
    <submittedName>
        <fullName evidence="1">Uncharacterized protein</fullName>
    </submittedName>
</protein>
<dbReference type="Proteomes" id="UP000001054">
    <property type="component" value="Chromosome"/>
</dbReference>
<dbReference type="KEGG" id="rhi:NGR_c32330"/>
<proteinExistence type="predicted"/>
<gene>
    <name evidence="1" type="ordered locus">NGR_c32330</name>
</gene>